<evidence type="ECO:0000313" key="3">
    <source>
        <dbReference type="Proteomes" id="UP000192342"/>
    </source>
</evidence>
<dbReference type="STRING" id="1317117.ATO7_05495"/>
<organism evidence="2 3">
    <name type="scientific">Oceanococcus atlanticus</name>
    <dbReference type="NCBI Taxonomy" id="1317117"/>
    <lineage>
        <taxon>Bacteria</taxon>
        <taxon>Pseudomonadati</taxon>
        <taxon>Pseudomonadota</taxon>
        <taxon>Gammaproteobacteria</taxon>
        <taxon>Chromatiales</taxon>
        <taxon>Oceanococcaceae</taxon>
        <taxon>Oceanococcus</taxon>
    </lineage>
</organism>
<feature type="transmembrane region" description="Helical" evidence="1">
    <location>
        <begin position="181"/>
        <end position="199"/>
    </location>
</feature>
<name>A0A1Y1SI99_9GAMM</name>
<evidence type="ECO:0000256" key="1">
    <source>
        <dbReference type="SAM" id="Phobius"/>
    </source>
</evidence>
<keyword evidence="1" id="KW-0812">Transmembrane</keyword>
<keyword evidence="3" id="KW-1185">Reference proteome</keyword>
<feature type="transmembrane region" description="Helical" evidence="1">
    <location>
        <begin position="7"/>
        <end position="27"/>
    </location>
</feature>
<dbReference type="Pfam" id="PF20108">
    <property type="entry name" value="DUF6498"/>
    <property type="match status" value="1"/>
</dbReference>
<evidence type="ECO:0008006" key="4">
    <source>
        <dbReference type="Google" id="ProtNLM"/>
    </source>
</evidence>
<proteinExistence type="predicted"/>
<protein>
    <recommendedName>
        <fullName evidence="4">Transmembrane protein</fullName>
    </recommendedName>
</protein>
<dbReference type="InterPro" id="IPR045466">
    <property type="entry name" value="DUF6498"/>
</dbReference>
<dbReference type="AlphaFoldDB" id="A0A1Y1SI99"/>
<accession>A0A1Y1SI99</accession>
<keyword evidence="1" id="KW-1133">Transmembrane helix</keyword>
<dbReference type="EMBL" id="AQQV01000001">
    <property type="protein sequence ID" value="ORE89308.1"/>
    <property type="molecule type" value="Genomic_DNA"/>
</dbReference>
<feature type="transmembrane region" description="Helical" evidence="1">
    <location>
        <begin position="121"/>
        <end position="144"/>
    </location>
</feature>
<gene>
    <name evidence="2" type="ORF">ATO7_05495</name>
</gene>
<comment type="caution">
    <text evidence="2">The sequence shown here is derived from an EMBL/GenBank/DDBJ whole genome shotgun (WGS) entry which is preliminary data.</text>
</comment>
<evidence type="ECO:0000313" key="2">
    <source>
        <dbReference type="EMBL" id="ORE89308.1"/>
    </source>
</evidence>
<dbReference type="Proteomes" id="UP000192342">
    <property type="component" value="Unassembled WGS sequence"/>
</dbReference>
<feature type="transmembrane region" description="Helical" evidence="1">
    <location>
        <begin position="156"/>
        <end position="175"/>
    </location>
</feature>
<keyword evidence="1" id="KW-0472">Membrane</keyword>
<sequence>MSLLQTLGWETALYAFALWLLSVQGWGPGDVVWSLWSTSLITGYITLLVTIIGGGATLAARGGGGLGAFAILLAGAAFMLAFFSVHFGMFHVIHSVFLNLFFPLVEWGRQEPDLLVQAQTYLMRCFEAYPAFIALCVLSHVPAWRRPASLRHGMTAPYANVVKLHLIIMAIGFSQAASAEYATVIVFLGVYFLPLGAIWRAVRGVPRDATAAS</sequence>
<feature type="transmembrane region" description="Helical" evidence="1">
    <location>
        <begin position="33"/>
        <end position="56"/>
    </location>
</feature>
<reference evidence="2 3" key="1">
    <citation type="submission" date="2013-04" db="EMBL/GenBank/DDBJ databases">
        <title>Oceanococcus atlanticus 22II-S10r2 Genome Sequencing.</title>
        <authorList>
            <person name="Lai Q."/>
            <person name="Li G."/>
            <person name="Shao Z."/>
        </authorList>
    </citation>
    <scope>NUCLEOTIDE SEQUENCE [LARGE SCALE GENOMIC DNA]</scope>
    <source>
        <strain evidence="2 3">22II-S10r2</strain>
    </source>
</reference>
<feature type="transmembrane region" description="Helical" evidence="1">
    <location>
        <begin position="68"/>
        <end position="101"/>
    </location>
</feature>
<dbReference type="OrthoDB" id="278054at2"/>